<feature type="compositionally biased region" description="Polar residues" evidence="1">
    <location>
        <begin position="505"/>
        <end position="528"/>
    </location>
</feature>
<sequence>MGRASGDQGAFQNPNENDIVLNKYTSDGTLVYSRYVGVSDKADGYAIAVDKDDNVIIAGTTTAKLDSRDVFSGQDSFVSKYSSDGAEIFTVQLDGIGVDTPSALATDANGDIYVAGSVSLGSVRSGLSTVGGQDIYVARIDGGARTVEGLTSRIEQVVQLGTTGSDSVGALAFDTGGRLLVGGTEDGRAIVRSLDAADLAATGDRIDLGALGGGALTGLAVDSDTGAIVVAGSTRAGGLGGAAAQTGSFSGDTDGFVARLDPGLNVDGVTYLGGTGAEKLAGIAVRDGKIYVAGQSNNGFLAGQKGKVDSFLARIDEASGAVESVTSNGSEGDSFEVRGLAVGEATSGTLKKLGLRAGVYNPTQNTDLLAATSLREGDHFYISVNGGARRKITIEAGETLDRLARKLTQVSGRALTATASFAIGGRQLSLRQSGDNEVAIIAGDAGSDALGKLGIEAASLIPTKRLFDISESTDNKSGVTAQTPAASSRSTWRNRWRSRTRKRQNTSPPRSTARSNRSSAPTARSTTMRQRRAWSAPRPARAQCRNSSPSRSQATRTPCSA</sequence>
<keyword evidence="3" id="KW-1185">Reference proteome</keyword>
<dbReference type="InterPro" id="IPR010620">
    <property type="entry name" value="SBBP_repeat"/>
</dbReference>
<evidence type="ECO:0000256" key="1">
    <source>
        <dbReference type="SAM" id="MobiDB-lite"/>
    </source>
</evidence>
<feature type="compositionally biased region" description="Polar residues" evidence="1">
    <location>
        <begin position="544"/>
        <end position="561"/>
    </location>
</feature>
<reference evidence="3" key="1">
    <citation type="submission" date="2019-04" db="EMBL/GenBank/DDBJ databases">
        <title>Complete genome sequence of Sphingomonas sp. W1-2-3.</title>
        <authorList>
            <person name="Im W.T."/>
        </authorList>
    </citation>
    <scope>NUCLEOTIDE SEQUENCE [LARGE SCALE GENOMIC DNA]</scope>
    <source>
        <strain evidence="3">W1-2-3</strain>
    </source>
</reference>
<dbReference type="InterPro" id="IPR052918">
    <property type="entry name" value="Motility_Chemotaxis_Reg"/>
</dbReference>
<dbReference type="Pfam" id="PF06739">
    <property type="entry name" value="SBBP"/>
    <property type="match status" value="1"/>
</dbReference>
<feature type="compositionally biased region" description="Low complexity" evidence="1">
    <location>
        <begin position="533"/>
        <end position="543"/>
    </location>
</feature>
<dbReference type="AlphaFoldDB" id="A0A4D7C6Q3"/>
<dbReference type="InterPro" id="IPR011042">
    <property type="entry name" value="6-blade_b-propeller_TolB-like"/>
</dbReference>
<proteinExistence type="predicted"/>
<feature type="compositionally biased region" description="Basic residues" evidence="1">
    <location>
        <begin position="492"/>
        <end position="504"/>
    </location>
</feature>
<feature type="region of interest" description="Disordered" evidence="1">
    <location>
        <begin position="473"/>
        <end position="561"/>
    </location>
</feature>
<name>A0A4D7C6Q3_9SPHN</name>
<dbReference type="SUPFAM" id="SSF63829">
    <property type="entry name" value="Calcium-dependent phosphotriesterase"/>
    <property type="match status" value="1"/>
</dbReference>
<gene>
    <name evidence="2" type="ORF">E6W36_07840</name>
</gene>
<organism evidence="2 3">
    <name type="scientific">Hankyongella ginsenosidimutans</name>
    <dbReference type="NCBI Taxonomy" id="1763828"/>
    <lineage>
        <taxon>Bacteria</taxon>
        <taxon>Pseudomonadati</taxon>
        <taxon>Pseudomonadota</taxon>
        <taxon>Alphaproteobacteria</taxon>
        <taxon>Sphingomonadales</taxon>
        <taxon>Sphingomonadaceae</taxon>
        <taxon>Hankyongella</taxon>
    </lineage>
</organism>
<dbReference type="Gene3D" id="2.120.10.30">
    <property type="entry name" value="TolB, C-terminal domain"/>
    <property type="match status" value="1"/>
</dbReference>
<accession>A0A4D7C6Q3</accession>
<evidence type="ECO:0000313" key="2">
    <source>
        <dbReference type="EMBL" id="QCI79485.1"/>
    </source>
</evidence>
<protein>
    <submittedName>
        <fullName evidence="2">Uncharacterized protein</fullName>
    </submittedName>
</protein>
<dbReference type="Proteomes" id="UP000298714">
    <property type="component" value="Chromosome"/>
</dbReference>
<dbReference type="PANTHER" id="PTHR35580">
    <property type="entry name" value="CELL SURFACE GLYCOPROTEIN (S-LAYER PROTEIN)-LIKE PROTEIN"/>
    <property type="match status" value="1"/>
</dbReference>
<evidence type="ECO:0000313" key="3">
    <source>
        <dbReference type="Proteomes" id="UP000298714"/>
    </source>
</evidence>
<dbReference type="EMBL" id="CP039704">
    <property type="protein sequence ID" value="QCI79485.1"/>
    <property type="molecule type" value="Genomic_DNA"/>
</dbReference>
<feature type="compositionally biased region" description="Polar residues" evidence="1">
    <location>
        <begin position="473"/>
        <end position="486"/>
    </location>
</feature>
<dbReference type="KEGG" id="hgn:E6W36_07840"/>
<dbReference type="RefSeq" id="WP_222874333.1">
    <property type="nucleotide sequence ID" value="NZ_CP039704.1"/>
</dbReference>
<dbReference type="PANTHER" id="PTHR35580:SF1">
    <property type="entry name" value="PHYTASE-LIKE DOMAIN-CONTAINING PROTEIN"/>
    <property type="match status" value="1"/>
</dbReference>